<keyword evidence="2" id="KW-0813">Transport</keyword>
<dbReference type="SUPFAM" id="SSF52540">
    <property type="entry name" value="P-loop containing nucleoside triphosphate hydrolases"/>
    <property type="match status" value="2"/>
</dbReference>
<comment type="similarity">
    <text evidence="1">Belongs to the ABC transporter superfamily.</text>
</comment>
<dbReference type="Pfam" id="PF00005">
    <property type="entry name" value="ABC_tran"/>
    <property type="match status" value="2"/>
</dbReference>
<keyword evidence="7" id="KW-1185">Reference proteome</keyword>
<dbReference type="AlphaFoldDB" id="Q7U3V4"/>
<dbReference type="InterPro" id="IPR003439">
    <property type="entry name" value="ABC_transporter-like_ATP-bd"/>
</dbReference>
<evidence type="ECO:0000256" key="4">
    <source>
        <dbReference type="ARBA" id="ARBA00022840"/>
    </source>
</evidence>
<evidence type="ECO:0000256" key="1">
    <source>
        <dbReference type="ARBA" id="ARBA00005417"/>
    </source>
</evidence>
<gene>
    <name evidence="6" type="ordered locus">SYNW2325</name>
</gene>
<dbReference type="NCBIfam" id="NF007739">
    <property type="entry name" value="PRK10419.1"/>
    <property type="match status" value="2"/>
</dbReference>
<dbReference type="InterPro" id="IPR017871">
    <property type="entry name" value="ABC_transporter-like_CS"/>
</dbReference>
<dbReference type="EMBL" id="BX569695">
    <property type="protein sequence ID" value="CAE08840.1"/>
    <property type="molecule type" value="Genomic_DNA"/>
</dbReference>
<dbReference type="PROSITE" id="PS50893">
    <property type="entry name" value="ABC_TRANSPORTER_2"/>
    <property type="match status" value="2"/>
</dbReference>
<evidence type="ECO:0000259" key="5">
    <source>
        <dbReference type="PROSITE" id="PS50893"/>
    </source>
</evidence>
<keyword evidence="4" id="KW-0067">ATP-binding</keyword>
<dbReference type="PROSITE" id="PS00211">
    <property type="entry name" value="ABC_TRANSPORTER_1"/>
    <property type="match status" value="2"/>
</dbReference>
<feature type="domain" description="ABC transporter" evidence="5">
    <location>
        <begin position="298"/>
        <end position="548"/>
    </location>
</feature>
<accession>Q7U3V4</accession>
<dbReference type="GO" id="GO:0005524">
    <property type="term" value="F:ATP binding"/>
    <property type="evidence" value="ECO:0007669"/>
    <property type="project" value="UniProtKB-KW"/>
</dbReference>
<sequence>MVRKRRASDPAVQSMVCSARPPGFSMSRPVLELEQLRLRYPGSDRWTLNGLDLTLTSGETMALVGASGCGKSTVARAVMQLLPPGTQCEGTLRLTGIDPRLLDRPSLRRLRGQAAGLVFQDPMTRLNPLMTVGSHLLDTLKAHRPDSSDSWRQQRRDELLERVGIGARRRRAFPHELSGGMRQRLAIALAIALEPPLLIADEPTTSLDVAVAGQVMAELSGLCAEMGSALLLISHDLAMAARWCERMAMLDGGRKVEDGPSQQLLTQPRSEVGKRLVASARAREGGQTPSRPDADTVLSVDEMRCWHTVGGTPWSPVWLKAVDGISLTLRAGESLGVVGASGCGKSTLCRALMGLNSIRGGRVELLGQNLLSLKGEPLRQARRALQMVFQDPLACLNPALSVADAIADPLLIHGLCSKASARQRARELMERVGLNPAEQFQDRLPRQLSGGQQQRVAIARALALQPKVLICDESVSMLDAEVQAEVLALLRELQQELGLAMIFVTHDLSVASGFCHRVIVLDKGQIVEEGPGERIFRAPQAVISRTLVDACPRLP</sequence>
<dbReference type="HOGENOM" id="CLU_000604_86_4_3"/>
<dbReference type="GO" id="GO:0055085">
    <property type="term" value="P:transmembrane transport"/>
    <property type="evidence" value="ECO:0007669"/>
    <property type="project" value="UniProtKB-ARBA"/>
</dbReference>
<dbReference type="PANTHER" id="PTHR43776:SF7">
    <property type="entry name" value="D,D-DIPEPTIDE TRANSPORT ATP-BINDING PROTEIN DDPF-RELATED"/>
    <property type="match status" value="1"/>
</dbReference>
<dbReference type="Proteomes" id="UP000001422">
    <property type="component" value="Chromosome"/>
</dbReference>
<dbReference type="eggNOG" id="COG4172">
    <property type="taxonomic scope" value="Bacteria"/>
</dbReference>
<dbReference type="STRING" id="84588.SYNW2325"/>
<dbReference type="PANTHER" id="PTHR43776">
    <property type="entry name" value="TRANSPORT ATP-BINDING PROTEIN"/>
    <property type="match status" value="1"/>
</dbReference>
<dbReference type="InterPro" id="IPR027417">
    <property type="entry name" value="P-loop_NTPase"/>
</dbReference>
<dbReference type="InterPro" id="IPR003593">
    <property type="entry name" value="AAA+_ATPase"/>
</dbReference>
<dbReference type="CDD" id="cd03257">
    <property type="entry name" value="ABC_NikE_OppD_transporters"/>
    <property type="match status" value="2"/>
</dbReference>
<organism evidence="6 7">
    <name type="scientific">Parasynechococcus marenigrum (strain WH8102)</name>
    <dbReference type="NCBI Taxonomy" id="84588"/>
    <lineage>
        <taxon>Bacteria</taxon>
        <taxon>Bacillati</taxon>
        <taxon>Cyanobacteriota</taxon>
        <taxon>Cyanophyceae</taxon>
        <taxon>Synechococcales</taxon>
        <taxon>Prochlorococcaceae</taxon>
        <taxon>Parasynechococcus</taxon>
        <taxon>Parasynechococcus marenigrum</taxon>
    </lineage>
</organism>
<proteinExistence type="inferred from homology"/>
<feature type="domain" description="ABC transporter" evidence="5">
    <location>
        <begin position="31"/>
        <end position="277"/>
    </location>
</feature>
<dbReference type="InterPro" id="IPR050319">
    <property type="entry name" value="ABC_transp_ATP-bind"/>
</dbReference>
<evidence type="ECO:0000256" key="3">
    <source>
        <dbReference type="ARBA" id="ARBA00022741"/>
    </source>
</evidence>
<dbReference type="SMART" id="SM00382">
    <property type="entry name" value="AAA"/>
    <property type="match status" value="2"/>
</dbReference>
<evidence type="ECO:0000256" key="2">
    <source>
        <dbReference type="ARBA" id="ARBA00022448"/>
    </source>
</evidence>
<keyword evidence="3" id="KW-0547">Nucleotide-binding</keyword>
<protein>
    <submittedName>
        <fullName evidence="6">ABC transporter, ATP binding component, possibly for oligopeptides</fullName>
    </submittedName>
</protein>
<dbReference type="GO" id="GO:0016887">
    <property type="term" value="F:ATP hydrolysis activity"/>
    <property type="evidence" value="ECO:0007669"/>
    <property type="project" value="InterPro"/>
</dbReference>
<dbReference type="KEGG" id="syw:SYNW2325"/>
<name>Q7U3V4_PARMW</name>
<reference evidence="6 7" key="1">
    <citation type="journal article" date="2003" name="Nature">
        <title>The genome of a motile marine Synechococcus.</title>
        <authorList>
            <person name="Palenik B."/>
            <person name="Brahamsha B."/>
            <person name="Larimer F."/>
            <person name="Land M."/>
            <person name="Hauser L."/>
            <person name="Chain P."/>
            <person name="Lamerdin J."/>
            <person name="Regala W."/>
            <person name="Allen E.A."/>
            <person name="McCarren J."/>
            <person name="Paulsen I."/>
            <person name="Dufresne A."/>
            <person name="Partensky F."/>
            <person name="Webb E."/>
            <person name="Waterbury J."/>
        </authorList>
    </citation>
    <scope>NUCLEOTIDE SEQUENCE [LARGE SCALE GENOMIC DNA]</scope>
    <source>
        <strain evidence="6 7">WH8102</strain>
    </source>
</reference>
<evidence type="ECO:0000313" key="6">
    <source>
        <dbReference type="EMBL" id="CAE08840.1"/>
    </source>
</evidence>
<evidence type="ECO:0000313" key="7">
    <source>
        <dbReference type="Proteomes" id="UP000001422"/>
    </source>
</evidence>
<dbReference type="Gene3D" id="3.40.50.300">
    <property type="entry name" value="P-loop containing nucleotide triphosphate hydrolases"/>
    <property type="match status" value="2"/>
</dbReference>